<dbReference type="PANTHER" id="PTHR15261">
    <property type="entry name" value="THROMBOSPONDIN-TYPE LAMININ G DOMAIN AND EAR REPEAT-CONTAINING"/>
    <property type="match status" value="1"/>
</dbReference>
<sequence>MGWFLFLLLTFVIASISGQKTTNEQNEGISLEEFEADLQEEALKVLRQHSDEMSQIPKPPSFDMPKGFMRSFIPGTGVGNREELVIESIRQIPVSQSFNYTQWYYKRFNNTDYILAAGERNVLLSKLDSSAQDSLTFLGDDAILNFMADPWSIVKDVAIFTRLIRRSVVLYVAILTEGARTSLVTIYEIIGERGVPVSLIDLGISHSIGPFEARKIALVESQFGTSLVVLVKSPFDAKVIPQQKGSSELNHYIEVQYPEAVDLVTFTVLGHGYIAVANSTTCDIYKLDKLAQSNRWFDRITTARADLVDLEYFRLGFHHYLAVSGRTEQYLYIWKSGEFSLTQNFNGFNIGQLYASILPTCRDDVILFLIGEATTGIYVYDGRAEKFVQSKADIPPNFLVSPNSVASFTYKNKVEIIFQSFGNLVAFVIETSLQSLQNPFLIAGENVSNYMKKIQQMLEDQAKKVQDIKNVLKNAVRTTGDQHITAFQEFDNLRSNKEAVINNLEQTVSVEWNNTDLTLEQYKIGTENLKKNVVELEKMVADMEKVIPDVVRLDEDAEITGSKTFWGDVTGSSIEAYAVNLETVAGVNVKQLQNEIYRLDKPQQIKGTLSFEQPLTIDGNLEVEQNINGIDIGREVMTTNTKQTSYADMVFKNKVVVQGDLNLSGKLNGIDISEDVITLSGHHNITGKKSFQNGIVAANVYTDLLDGINIKEVYDQALTKSGEQEITGIKTFNSGLVTNNITIHGLLNGHNVEELADSIVRIDKPALITGHKTFLEDVNMEDTLTVNGVVNGLKIPDDLFLTDVSQNVTGTKTFAGTVTAYNVIVEGTVDDLDIPEDIVTLSKDEEIFGNLYFAEGISVEGDITVHGLVDGVNITDLVKQAMKLNESNTFKEATFLGPVAITGSLSVGGTVNGIDLDDIVDDIVFKDEEDIVIESEKFFKKVKADTVNLESMINGYNISVDFMKVHGNQNIAGSKIFKQPVVFKSLNIKDGMLGYLNVTQLFEHRVILEIEDEIERDVEFVDHVIVEGNLVVHGTVGGLKIPEDIVLKNSKTPISNKVFSNKVTVDNLIVNGNARVSGSFGGINLEKFNNDRVSLSKVEEIQGDVWIGNSSVGTLELSGLMNGINITEFASNVMSKTKDQEVLAEKIFKGEIIADGPITTEEGINGVSLADMNERAFKLDTDNYVTELLEFEDVVVNDITISGLINGLNFTHLAEDSLKKKGFQRVTGSNTFEAGFQVHGDIEAKTINGLFLPKDILLKSPPQNITGQFTVQNLNVDGDIRVDGLVNGLDLSQIAPQIVRNDVQTVIESDVTFLEPIHVFENVEVTGSVNGIDLKRISESILLKEGDQVITGNKIIRGNVTIRGDIDVDYVNGFNWKAFLADIVRTDIPQVIRSPKTFMMDVEANNAFAVNATTGLINGKKLEDFLNDVVFIDIPAHITGRKEFRKDVEITGNLDAELINGLRLKTDVITLTCNENEDPQVITGEKTFEKMTVFGNIDVAGKVNSHNLPELYNDTLLTEGDQHVWGTKNLNEAFFLGNVSPKTVNGMKLQRDLVTLNTNQTIESPLVFNGDIVVQNNIWVQGLIDEVNITQLADEAVYLDTNEIIEGRYVFELATVTSDVAVHGLVNDIDLPAFDKNVDSFWQDTRQSLQIMDRHSLDSCDLAKYLQDVLSKSYYILDGFDILQEFNYPASFLQLKSSQEITLVYLNDYSSGATSAIHIWNSSANYFATKREQPTSIAKILIQKIGGFEISINIGIQETDSFVSVDGSTMQVPGGFRDAAILVKDTTEIILALLFPSKGICDTYRITYQSTSNLDVESYGTANVGKEATSTVLYEIGNVIYLAVSRFYDSHKAGGFSKIYSRMSEGWQRFQNIPVSASSYVKHFFYHGFHYLVFSNNAPIHETREPKSVQIFRNSGSNRQWFSLFQKVPFDDSKGLEIFEFGDLSELYLTTWNETKMQIYRLEGESGLTSGFTIHGKCIKDVKSLKIDGDIYLAVGQQNLKNGEGVSSVLYKGLTKGVRYSPYNFKHC</sequence>
<dbReference type="PANTHER" id="PTHR15261:SF4">
    <property type="entry name" value="THROMBOSPONDIN-TYPE LAMININ G DOMAIN AND EAR REPEAT-CONTAINING PROTEIN"/>
    <property type="match status" value="1"/>
</dbReference>
<proteinExistence type="predicted"/>
<keyword evidence="4" id="KW-1185">Reference proteome</keyword>
<dbReference type="OrthoDB" id="6022258at2759"/>
<keyword evidence="2" id="KW-0732">Signal</keyword>
<keyword evidence="1" id="KW-0175">Coiled coil</keyword>
<name>A0A8X6UUI3_NEPPI</name>
<gene>
    <name evidence="3" type="primary">AVEN_124399_1</name>
    <name evidence="3" type="ORF">NPIL_25371</name>
</gene>
<dbReference type="GO" id="GO:0007165">
    <property type="term" value="P:signal transduction"/>
    <property type="evidence" value="ECO:0007669"/>
    <property type="project" value="TreeGrafter"/>
</dbReference>
<dbReference type="EMBL" id="BMAW01036676">
    <property type="protein sequence ID" value="GFU45072.1"/>
    <property type="molecule type" value="Genomic_DNA"/>
</dbReference>
<evidence type="ECO:0000313" key="4">
    <source>
        <dbReference type="Proteomes" id="UP000887013"/>
    </source>
</evidence>
<feature type="coiled-coil region" evidence="1">
    <location>
        <begin position="519"/>
        <end position="546"/>
    </location>
</feature>
<accession>A0A8X6UUI3</accession>
<feature type="coiled-coil region" evidence="1">
    <location>
        <begin position="451"/>
        <end position="478"/>
    </location>
</feature>
<comment type="caution">
    <text evidence="3">The sequence shown here is derived from an EMBL/GenBank/DDBJ whole genome shotgun (WGS) entry which is preliminary data.</text>
</comment>
<reference evidence="3" key="1">
    <citation type="submission" date="2020-08" db="EMBL/GenBank/DDBJ databases">
        <title>Multicomponent nature underlies the extraordinary mechanical properties of spider dragline silk.</title>
        <authorList>
            <person name="Kono N."/>
            <person name="Nakamura H."/>
            <person name="Mori M."/>
            <person name="Yoshida Y."/>
            <person name="Ohtoshi R."/>
            <person name="Malay A.D."/>
            <person name="Moran D.A.P."/>
            <person name="Tomita M."/>
            <person name="Numata K."/>
            <person name="Arakawa K."/>
        </authorList>
    </citation>
    <scope>NUCLEOTIDE SEQUENCE</scope>
</reference>
<organism evidence="3 4">
    <name type="scientific">Nephila pilipes</name>
    <name type="common">Giant wood spider</name>
    <name type="synonym">Nephila maculata</name>
    <dbReference type="NCBI Taxonomy" id="299642"/>
    <lineage>
        <taxon>Eukaryota</taxon>
        <taxon>Metazoa</taxon>
        <taxon>Ecdysozoa</taxon>
        <taxon>Arthropoda</taxon>
        <taxon>Chelicerata</taxon>
        <taxon>Arachnida</taxon>
        <taxon>Araneae</taxon>
        <taxon>Araneomorphae</taxon>
        <taxon>Entelegynae</taxon>
        <taxon>Araneoidea</taxon>
        <taxon>Nephilidae</taxon>
        <taxon>Nephila</taxon>
    </lineage>
</organism>
<feature type="signal peptide" evidence="2">
    <location>
        <begin position="1"/>
        <end position="18"/>
    </location>
</feature>
<evidence type="ECO:0000256" key="2">
    <source>
        <dbReference type="SAM" id="SignalP"/>
    </source>
</evidence>
<evidence type="ECO:0000313" key="3">
    <source>
        <dbReference type="EMBL" id="GFU45072.1"/>
    </source>
</evidence>
<feature type="chain" id="PRO_5036487734" evidence="2">
    <location>
        <begin position="19"/>
        <end position="2028"/>
    </location>
</feature>
<dbReference type="Proteomes" id="UP000887013">
    <property type="component" value="Unassembled WGS sequence"/>
</dbReference>
<protein>
    <submittedName>
        <fullName evidence="3">Uncharacterized protein</fullName>
    </submittedName>
</protein>
<evidence type="ECO:0000256" key="1">
    <source>
        <dbReference type="SAM" id="Coils"/>
    </source>
</evidence>